<dbReference type="Pfam" id="PF22099">
    <property type="entry name" value="MRS2-like"/>
    <property type="match status" value="1"/>
</dbReference>
<dbReference type="GO" id="GO:0006811">
    <property type="term" value="P:monoatomic ion transport"/>
    <property type="evidence" value="ECO:0007669"/>
    <property type="project" value="UniProtKB-KW"/>
</dbReference>
<evidence type="ECO:0000256" key="1">
    <source>
        <dbReference type="ARBA" id="ARBA00004141"/>
    </source>
</evidence>
<dbReference type="InterPro" id="IPR039204">
    <property type="entry name" value="MRS2-like"/>
</dbReference>
<keyword evidence="6 9" id="KW-1133">Transmembrane helix</keyword>
<evidence type="ECO:0000256" key="6">
    <source>
        <dbReference type="ARBA" id="ARBA00022989"/>
    </source>
</evidence>
<evidence type="ECO:0000256" key="7">
    <source>
        <dbReference type="ARBA" id="ARBA00023065"/>
    </source>
</evidence>
<sequence>MTMAAAAAMSTATTGCMGTKLIHTAIHRRSYQSLLRLCPQHYHCGRHQPTQQQQQRQLHLRFQPAVAVAPALPFSLSLSSSLPNHHQLSLFRRGYVNTTSSDTIANPSTNPFRVSNSLNSIAAAETNSSSENSDNESTTPIISTGAGSKSNVNGDLMDTYAVAIISASDNDGNMKLTTKNLSIQQIVKEVIPGMHPRDFFSLALTSLGDAERKRRILMKTHYSVKNSINPWFILPRETEIIMSFGCVRAIIGRKSAFIFDAHKPTIKQQSLRISKQLMRKDSFVFRNGEIIFHHGGTKSKSTNFEIDVVEEIVREVCTMYSRRIHLYEPIVNSLMDRVTNEVFSPSGLHRLVPVKDSLQHFEMNVKGALRCITNLLSSDEDMVGLLLTEKAIAKAENRTVPMEMHGNVELLLEEYARQLNSILLEIDYLLQRVQSKQDMVALSLDAYRNRMIRMNLYLTVGGISLAFGTAVAGFFGMNVPNGYERVEGIFELVVLSSCLLGGGFLGGCYSYLNGLRSRRRTLDHLSQIEIMSRALGDMSALDYSFELMLKSKEPVTKARFREHIYASEPECIRDEEVDFLFGLLDYSKNEVIDKDDFPNK</sequence>
<dbReference type="CDD" id="cd12823">
    <property type="entry name" value="Mrs2_Mfm1p-like"/>
    <property type="match status" value="1"/>
</dbReference>
<evidence type="ECO:0000313" key="11">
    <source>
        <dbReference type="EMBL" id="KAL3768313.1"/>
    </source>
</evidence>
<feature type="compositionally biased region" description="Low complexity" evidence="10">
    <location>
        <begin position="123"/>
        <end position="139"/>
    </location>
</feature>
<evidence type="ECO:0000256" key="4">
    <source>
        <dbReference type="ARBA" id="ARBA00022842"/>
    </source>
</evidence>
<feature type="transmembrane region" description="Helical" evidence="9">
    <location>
        <begin position="489"/>
        <end position="512"/>
    </location>
</feature>
<dbReference type="EMBL" id="JALLBG020000066">
    <property type="protein sequence ID" value="KAL3768313.1"/>
    <property type="molecule type" value="Genomic_DNA"/>
</dbReference>
<feature type="transmembrane region" description="Helical" evidence="9">
    <location>
        <begin position="456"/>
        <end position="477"/>
    </location>
</feature>
<feature type="region of interest" description="Disordered" evidence="10">
    <location>
        <begin position="123"/>
        <end position="148"/>
    </location>
</feature>
<comment type="similarity">
    <text evidence="9">Belongs to the CorA metal ion transporter (MIT) (TC 1.A.35) family.</text>
</comment>
<evidence type="ECO:0000256" key="3">
    <source>
        <dbReference type="ARBA" id="ARBA00022692"/>
    </source>
</evidence>
<evidence type="ECO:0000256" key="10">
    <source>
        <dbReference type="SAM" id="MobiDB-lite"/>
    </source>
</evidence>
<protein>
    <recommendedName>
        <fullName evidence="9">Magnesium transporter</fullName>
    </recommendedName>
</protein>
<dbReference type="PANTHER" id="PTHR13890:SF0">
    <property type="entry name" value="MAGNESIUM TRANSPORTER MRS2 HOMOLOG, MITOCHONDRIAL"/>
    <property type="match status" value="1"/>
</dbReference>
<keyword evidence="5" id="KW-0809">Transit peptide</keyword>
<evidence type="ECO:0000256" key="2">
    <source>
        <dbReference type="ARBA" id="ARBA00022448"/>
    </source>
</evidence>
<dbReference type="AlphaFoldDB" id="A0ABD3MWW6"/>
<comment type="subcellular location">
    <subcellularLocation>
        <location evidence="1">Membrane</location>
        <topology evidence="1">Multi-pass membrane protein</topology>
    </subcellularLocation>
    <subcellularLocation>
        <location evidence="9">Mitochondrion inner membrane</location>
        <topology evidence="9">Multi-pass membrane protein</topology>
    </subcellularLocation>
</comment>
<keyword evidence="2 9" id="KW-0813">Transport</keyword>
<keyword evidence="4 9" id="KW-0460">Magnesium</keyword>
<proteinExistence type="inferred from homology"/>
<keyword evidence="7 9" id="KW-0406">Ion transport</keyword>
<evidence type="ECO:0000256" key="9">
    <source>
        <dbReference type="RuleBase" id="RU366042"/>
    </source>
</evidence>
<name>A0ABD3MWW6_9STRA</name>
<keyword evidence="9" id="KW-0999">Mitochondrion inner membrane</keyword>
<evidence type="ECO:0000256" key="5">
    <source>
        <dbReference type="ARBA" id="ARBA00022946"/>
    </source>
</evidence>
<evidence type="ECO:0000256" key="8">
    <source>
        <dbReference type="ARBA" id="ARBA00023136"/>
    </source>
</evidence>
<gene>
    <name evidence="11" type="ORF">ACHAWU_006695</name>
</gene>
<accession>A0ABD3MWW6</accession>
<dbReference type="GO" id="GO:0005743">
    <property type="term" value="C:mitochondrial inner membrane"/>
    <property type="evidence" value="ECO:0007669"/>
    <property type="project" value="UniProtKB-SubCell"/>
</dbReference>
<keyword evidence="8 9" id="KW-0472">Membrane</keyword>
<comment type="caution">
    <text evidence="11">The sequence shown here is derived from an EMBL/GenBank/DDBJ whole genome shotgun (WGS) entry which is preliminary data.</text>
</comment>
<organism evidence="11 12">
    <name type="scientific">Discostella pseudostelligera</name>
    <dbReference type="NCBI Taxonomy" id="259834"/>
    <lineage>
        <taxon>Eukaryota</taxon>
        <taxon>Sar</taxon>
        <taxon>Stramenopiles</taxon>
        <taxon>Ochrophyta</taxon>
        <taxon>Bacillariophyta</taxon>
        <taxon>Coscinodiscophyceae</taxon>
        <taxon>Thalassiosirophycidae</taxon>
        <taxon>Stephanodiscales</taxon>
        <taxon>Stephanodiscaceae</taxon>
        <taxon>Discostella</taxon>
    </lineage>
</organism>
<reference evidence="11 12" key="1">
    <citation type="submission" date="2024-10" db="EMBL/GenBank/DDBJ databases">
        <title>Updated reference genomes for cyclostephanoid diatoms.</title>
        <authorList>
            <person name="Roberts W.R."/>
            <person name="Alverson A.J."/>
        </authorList>
    </citation>
    <scope>NUCLEOTIDE SEQUENCE [LARGE SCALE GENOMIC DNA]</scope>
    <source>
        <strain evidence="11 12">AJA232-27</strain>
    </source>
</reference>
<dbReference type="PANTHER" id="PTHR13890">
    <property type="entry name" value="RNA SPLICING PROTEIN MRS2, MITOCHONDRIAL"/>
    <property type="match status" value="1"/>
</dbReference>
<dbReference type="Gene3D" id="1.20.58.340">
    <property type="entry name" value="Magnesium transport protein CorA, transmembrane region"/>
    <property type="match status" value="1"/>
</dbReference>
<evidence type="ECO:0000313" key="12">
    <source>
        <dbReference type="Proteomes" id="UP001530293"/>
    </source>
</evidence>
<keyword evidence="3 9" id="KW-0812">Transmembrane</keyword>
<keyword evidence="12" id="KW-1185">Reference proteome</keyword>
<dbReference type="Proteomes" id="UP001530293">
    <property type="component" value="Unassembled WGS sequence"/>
</dbReference>
<keyword evidence="9" id="KW-0496">Mitochondrion</keyword>